<dbReference type="InterPro" id="IPR036097">
    <property type="entry name" value="HisK_dim/P_sf"/>
</dbReference>
<dbReference type="OrthoDB" id="5389501at2"/>
<organism evidence="8 9">
    <name type="scientific">Geotalea daltonii (strain DSM 22248 / JCM 15807 / FRC-32)</name>
    <name type="common">Geobacter daltonii</name>
    <dbReference type="NCBI Taxonomy" id="316067"/>
    <lineage>
        <taxon>Bacteria</taxon>
        <taxon>Pseudomonadati</taxon>
        <taxon>Thermodesulfobacteriota</taxon>
        <taxon>Desulfuromonadia</taxon>
        <taxon>Geobacterales</taxon>
        <taxon>Geobacteraceae</taxon>
        <taxon>Geotalea</taxon>
    </lineage>
</organism>
<evidence type="ECO:0000313" key="8">
    <source>
        <dbReference type="EMBL" id="ACM21913.1"/>
    </source>
</evidence>
<keyword evidence="6" id="KW-0175">Coiled coil</keyword>
<dbReference type="InterPro" id="IPR050351">
    <property type="entry name" value="BphY/WalK/GraS-like"/>
</dbReference>
<dbReference type="SMART" id="SM00387">
    <property type="entry name" value="HATPase_c"/>
    <property type="match status" value="1"/>
</dbReference>
<dbReference type="Proteomes" id="UP000007721">
    <property type="component" value="Chromosome"/>
</dbReference>
<protein>
    <recommendedName>
        <fullName evidence="2">histidine kinase</fullName>
        <ecNumber evidence="2">2.7.13.3</ecNumber>
    </recommendedName>
</protein>
<dbReference type="GO" id="GO:0000155">
    <property type="term" value="F:phosphorelay sensor kinase activity"/>
    <property type="evidence" value="ECO:0007669"/>
    <property type="project" value="InterPro"/>
</dbReference>
<accession>B9M6C5</accession>
<dbReference type="PROSITE" id="PS50109">
    <property type="entry name" value="HIS_KIN"/>
    <property type="match status" value="1"/>
</dbReference>
<dbReference type="EC" id="2.7.13.3" evidence="2"/>
<dbReference type="PANTHER" id="PTHR42878:SF15">
    <property type="entry name" value="BACTERIOPHYTOCHROME"/>
    <property type="match status" value="1"/>
</dbReference>
<evidence type="ECO:0000256" key="1">
    <source>
        <dbReference type="ARBA" id="ARBA00000085"/>
    </source>
</evidence>
<evidence type="ECO:0000256" key="4">
    <source>
        <dbReference type="ARBA" id="ARBA00022679"/>
    </source>
</evidence>
<dbReference type="KEGG" id="geo:Geob_3572"/>
<reference evidence="8 9" key="1">
    <citation type="submission" date="2009-01" db="EMBL/GenBank/DDBJ databases">
        <title>Complete sequence of Geobacter sp. FRC-32.</title>
        <authorList>
            <consortium name="US DOE Joint Genome Institute"/>
            <person name="Lucas S."/>
            <person name="Copeland A."/>
            <person name="Lapidus A."/>
            <person name="Glavina del Rio T."/>
            <person name="Dalin E."/>
            <person name="Tice H."/>
            <person name="Bruce D."/>
            <person name="Goodwin L."/>
            <person name="Pitluck S."/>
            <person name="Saunders E."/>
            <person name="Brettin T."/>
            <person name="Detter J.C."/>
            <person name="Han C."/>
            <person name="Larimer F."/>
            <person name="Land M."/>
            <person name="Hauser L."/>
            <person name="Kyrpides N."/>
            <person name="Ovchinnikova G."/>
            <person name="Kostka J."/>
            <person name="Richardson P."/>
        </authorList>
    </citation>
    <scope>NUCLEOTIDE SEQUENCE [LARGE SCALE GENOMIC DNA]</scope>
    <source>
        <strain evidence="9">DSM 22248 / JCM 15807 / FRC-32</strain>
    </source>
</reference>
<gene>
    <name evidence="8" type="ordered locus">Geob_3572</name>
</gene>
<dbReference type="Pfam" id="PF02518">
    <property type="entry name" value="HATPase_c"/>
    <property type="match status" value="1"/>
</dbReference>
<keyword evidence="3" id="KW-0597">Phosphoprotein</keyword>
<dbReference type="Gene3D" id="3.30.565.10">
    <property type="entry name" value="Histidine kinase-like ATPase, C-terminal domain"/>
    <property type="match status" value="1"/>
</dbReference>
<keyword evidence="5 8" id="KW-0418">Kinase</keyword>
<dbReference type="EMBL" id="CP001390">
    <property type="protein sequence ID" value="ACM21913.1"/>
    <property type="molecule type" value="Genomic_DNA"/>
</dbReference>
<evidence type="ECO:0000313" key="9">
    <source>
        <dbReference type="Proteomes" id="UP000007721"/>
    </source>
</evidence>
<sequence>MDKAERQQVEELRQQVSSLEKQLEERTLQLQEAQQELGSLNYAISHDLRSPLRNIFGFAHLLSKKYGDRLQGQGLEYLEMIMSGVARMGRMIDDLLTLSRIGRLEMKKETVDLSAMATAILQELQESQPERQTQVEVAPEIKVTGDRQLLQAALRNLLDNAWKFTRDTQPAIIRFGSRQEGDRTVYFVRDNGAGFAADQLYRLFNPFQRLHLESEFPGTGMGLAIVKKAIQRHGGRVSAEGAEGEGATFYFTLGES</sequence>
<evidence type="ECO:0000256" key="2">
    <source>
        <dbReference type="ARBA" id="ARBA00012438"/>
    </source>
</evidence>
<comment type="catalytic activity">
    <reaction evidence="1">
        <text>ATP + protein L-histidine = ADP + protein N-phospho-L-histidine.</text>
        <dbReference type="EC" id="2.7.13.3"/>
    </reaction>
</comment>
<feature type="coiled-coil region" evidence="6">
    <location>
        <begin position="2"/>
        <end position="36"/>
    </location>
</feature>
<dbReference type="eggNOG" id="COG4251">
    <property type="taxonomic scope" value="Bacteria"/>
</dbReference>
<dbReference type="SMART" id="SM00388">
    <property type="entry name" value="HisKA"/>
    <property type="match status" value="1"/>
</dbReference>
<dbReference type="AlphaFoldDB" id="B9M6C5"/>
<dbReference type="InterPro" id="IPR005467">
    <property type="entry name" value="His_kinase_dom"/>
</dbReference>
<dbReference type="GO" id="GO:0000156">
    <property type="term" value="F:phosphorelay response regulator activity"/>
    <property type="evidence" value="ECO:0007669"/>
    <property type="project" value="TreeGrafter"/>
</dbReference>
<evidence type="ECO:0000259" key="7">
    <source>
        <dbReference type="PROSITE" id="PS50109"/>
    </source>
</evidence>
<dbReference type="GO" id="GO:0030295">
    <property type="term" value="F:protein kinase activator activity"/>
    <property type="evidence" value="ECO:0007669"/>
    <property type="project" value="TreeGrafter"/>
</dbReference>
<evidence type="ECO:0000256" key="5">
    <source>
        <dbReference type="ARBA" id="ARBA00022777"/>
    </source>
</evidence>
<keyword evidence="4" id="KW-0808">Transferase</keyword>
<evidence type="ECO:0000256" key="6">
    <source>
        <dbReference type="SAM" id="Coils"/>
    </source>
</evidence>
<dbReference type="SUPFAM" id="SSF47384">
    <property type="entry name" value="Homodimeric domain of signal transducing histidine kinase"/>
    <property type="match status" value="1"/>
</dbReference>
<dbReference type="InterPro" id="IPR003661">
    <property type="entry name" value="HisK_dim/P_dom"/>
</dbReference>
<dbReference type="Gene3D" id="1.10.287.130">
    <property type="match status" value="1"/>
</dbReference>
<evidence type="ECO:0000256" key="3">
    <source>
        <dbReference type="ARBA" id="ARBA00022553"/>
    </source>
</evidence>
<feature type="domain" description="Histidine kinase" evidence="7">
    <location>
        <begin position="43"/>
        <end position="256"/>
    </location>
</feature>
<dbReference type="SUPFAM" id="SSF55874">
    <property type="entry name" value="ATPase domain of HSP90 chaperone/DNA topoisomerase II/histidine kinase"/>
    <property type="match status" value="1"/>
</dbReference>
<dbReference type="InterPro" id="IPR003594">
    <property type="entry name" value="HATPase_dom"/>
</dbReference>
<dbReference type="FunFam" id="3.30.565.10:FF:000006">
    <property type="entry name" value="Sensor histidine kinase WalK"/>
    <property type="match status" value="1"/>
</dbReference>
<dbReference type="CDD" id="cd00082">
    <property type="entry name" value="HisKA"/>
    <property type="match status" value="1"/>
</dbReference>
<dbReference type="Pfam" id="PF00512">
    <property type="entry name" value="HisKA"/>
    <property type="match status" value="1"/>
</dbReference>
<dbReference type="PANTHER" id="PTHR42878">
    <property type="entry name" value="TWO-COMPONENT HISTIDINE KINASE"/>
    <property type="match status" value="1"/>
</dbReference>
<dbReference type="InterPro" id="IPR036890">
    <property type="entry name" value="HATPase_C_sf"/>
</dbReference>
<dbReference type="PRINTS" id="PR00344">
    <property type="entry name" value="BCTRLSENSOR"/>
</dbReference>
<dbReference type="HOGENOM" id="CLU_000445_89_1_7"/>
<dbReference type="STRING" id="316067.Geob_3572"/>
<proteinExistence type="predicted"/>
<dbReference type="RefSeq" id="WP_012648641.1">
    <property type="nucleotide sequence ID" value="NC_011979.1"/>
</dbReference>
<dbReference type="InterPro" id="IPR004358">
    <property type="entry name" value="Sig_transdc_His_kin-like_C"/>
</dbReference>
<dbReference type="GO" id="GO:0007234">
    <property type="term" value="P:osmosensory signaling via phosphorelay pathway"/>
    <property type="evidence" value="ECO:0007669"/>
    <property type="project" value="TreeGrafter"/>
</dbReference>
<keyword evidence="9" id="KW-1185">Reference proteome</keyword>
<name>B9M6C5_GEODF</name>